<evidence type="ECO:0000259" key="2">
    <source>
        <dbReference type="Pfam" id="PF00646"/>
    </source>
</evidence>
<keyword evidence="4" id="KW-1185">Reference proteome</keyword>
<dbReference type="Proteomes" id="UP000324897">
    <property type="component" value="Unassembled WGS sequence"/>
</dbReference>
<evidence type="ECO:0000313" key="4">
    <source>
        <dbReference type="Proteomes" id="UP000324897"/>
    </source>
</evidence>
<dbReference type="SUPFAM" id="SSF81383">
    <property type="entry name" value="F-box domain"/>
    <property type="match status" value="1"/>
</dbReference>
<dbReference type="CDD" id="cd22160">
    <property type="entry name" value="F-box_AtFBL13-like"/>
    <property type="match status" value="1"/>
</dbReference>
<organism evidence="3 4">
    <name type="scientific">Eragrostis curvula</name>
    <name type="common">weeping love grass</name>
    <dbReference type="NCBI Taxonomy" id="38414"/>
    <lineage>
        <taxon>Eukaryota</taxon>
        <taxon>Viridiplantae</taxon>
        <taxon>Streptophyta</taxon>
        <taxon>Embryophyta</taxon>
        <taxon>Tracheophyta</taxon>
        <taxon>Spermatophyta</taxon>
        <taxon>Magnoliopsida</taxon>
        <taxon>Liliopsida</taxon>
        <taxon>Poales</taxon>
        <taxon>Poaceae</taxon>
        <taxon>PACMAD clade</taxon>
        <taxon>Chloridoideae</taxon>
        <taxon>Eragrostideae</taxon>
        <taxon>Eragrostidinae</taxon>
        <taxon>Eragrostis</taxon>
    </lineage>
</organism>
<evidence type="ECO:0000256" key="1">
    <source>
        <dbReference type="SAM" id="MobiDB-lite"/>
    </source>
</evidence>
<accession>A0A5J9UD87</accession>
<evidence type="ECO:0000313" key="3">
    <source>
        <dbReference type="EMBL" id="TVU21699.1"/>
    </source>
</evidence>
<name>A0A5J9UD87_9POAL</name>
<proteinExistence type="predicted"/>
<sequence length="451" mass="51277">MGTDRSNDDDGRHGGGAGADRISGLPDHLLHTVLLRLPGTADAARTSVLSRRWRRVWTHVPDLVLRYIREPVLSPSRVLIVDRIDAALAAHAAATINRLEIAMPLGSRDFPAGRVSAWLRVASQRRAREIRISLPAHRVKDEKDIMLPQCERAAYIGFDLKKRTLRFTRPHQRVRRADHHEDARELEEILSCRCPCLKDLVLKGVTIQNEGPVVSLRSRSLERLEIHIDMDGRLNVDAPKLQVFYPCLICDFCIVAPKLSVLRWYNLFYDPSRHNLADAGKHLRRLKIDASSPGSALMQRFNTVQELDLTINIAKDDNLCEFSLECPCHWRESSKAQKVMLGSLEEVEISDYGDVDYKLDLVRLLWRCSTTFQKKVVITISEGRRREYTMKKILSICPPNDKVEVNIVPPASRSFGTSTGTSSYLRQYQTLGQIIPNSCSYYTIENCLFKP</sequence>
<feature type="compositionally biased region" description="Basic and acidic residues" evidence="1">
    <location>
        <begin position="1"/>
        <end position="13"/>
    </location>
</feature>
<dbReference type="InterPro" id="IPR036047">
    <property type="entry name" value="F-box-like_dom_sf"/>
</dbReference>
<dbReference type="PANTHER" id="PTHR34709:SF72">
    <property type="entry name" value="OS07G0130000 PROTEIN"/>
    <property type="match status" value="1"/>
</dbReference>
<protein>
    <recommendedName>
        <fullName evidence="2">F-box domain-containing protein</fullName>
    </recommendedName>
</protein>
<gene>
    <name evidence="3" type="ORF">EJB05_31352</name>
</gene>
<comment type="caution">
    <text evidence="3">The sequence shown here is derived from an EMBL/GenBank/DDBJ whole genome shotgun (WGS) entry which is preliminary data.</text>
</comment>
<dbReference type="OrthoDB" id="692677at2759"/>
<dbReference type="PANTHER" id="PTHR34709">
    <property type="entry name" value="OS10G0396666 PROTEIN"/>
    <property type="match status" value="1"/>
</dbReference>
<feature type="region of interest" description="Disordered" evidence="1">
    <location>
        <begin position="1"/>
        <end position="20"/>
    </location>
</feature>
<dbReference type="InterPro" id="IPR053781">
    <property type="entry name" value="F-box_AtFBL13-like"/>
</dbReference>
<feature type="non-terminal residue" evidence="3">
    <location>
        <position position="1"/>
    </location>
</feature>
<dbReference type="EMBL" id="RWGY01000026">
    <property type="protein sequence ID" value="TVU21699.1"/>
    <property type="molecule type" value="Genomic_DNA"/>
</dbReference>
<dbReference type="InterPro" id="IPR001810">
    <property type="entry name" value="F-box_dom"/>
</dbReference>
<dbReference type="Pfam" id="PF00646">
    <property type="entry name" value="F-box"/>
    <property type="match status" value="1"/>
</dbReference>
<dbReference type="AlphaFoldDB" id="A0A5J9UD87"/>
<feature type="domain" description="F-box" evidence="2">
    <location>
        <begin position="22"/>
        <end position="61"/>
    </location>
</feature>
<dbReference type="InterPro" id="IPR055312">
    <property type="entry name" value="FBL15-like"/>
</dbReference>
<reference evidence="3 4" key="1">
    <citation type="journal article" date="2019" name="Sci. Rep.">
        <title>A high-quality genome of Eragrostis curvula grass provides insights into Poaceae evolution and supports new strategies to enhance forage quality.</title>
        <authorList>
            <person name="Carballo J."/>
            <person name="Santos B.A.C.M."/>
            <person name="Zappacosta D."/>
            <person name="Garbus I."/>
            <person name="Selva J.P."/>
            <person name="Gallo C.A."/>
            <person name="Diaz A."/>
            <person name="Albertini E."/>
            <person name="Caccamo M."/>
            <person name="Echenique V."/>
        </authorList>
    </citation>
    <scope>NUCLEOTIDE SEQUENCE [LARGE SCALE GENOMIC DNA]</scope>
    <source>
        <strain evidence="4">cv. Victoria</strain>
        <tissue evidence="3">Leaf</tissue>
    </source>
</reference>
<dbReference type="Gramene" id="TVU21699">
    <property type="protein sequence ID" value="TVU21699"/>
    <property type="gene ID" value="EJB05_31352"/>
</dbReference>